<sequence length="136" mass="15476">MKKYIWSVLILSIAVIFAGCTKKEVIRVGTPFNDDGVEGINFHYEITESKSIKALREIVKNADEIDKPKELGKEPEIFFSLDRPKEGISEIRRYVYYQDDGSSILCSEGVSGPDGFLDMYFSLNENQTNELKNVLQ</sequence>
<evidence type="ECO:0000313" key="1">
    <source>
        <dbReference type="EMBL" id="MDN4607199.1"/>
    </source>
</evidence>
<evidence type="ECO:0000313" key="2">
    <source>
        <dbReference type="Proteomes" id="UP001175097"/>
    </source>
</evidence>
<accession>A0ABT8JSS9</accession>
<comment type="caution">
    <text evidence="1">The sequence shown here is derived from an EMBL/GenBank/DDBJ whole genome shotgun (WGS) entry which is preliminary data.</text>
</comment>
<reference evidence="1" key="1">
    <citation type="submission" date="2023-03" db="EMBL/GenBank/DDBJ databases">
        <title>MT1 and MT2 Draft Genomes of Novel Species.</title>
        <authorList>
            <person name="Venkateswaran K."/>
        </authorList>
    </citation>
    <scope>NUCLEOTIDE SEQUENCE</scope>
    <source>
        <strain evidence="1">F6_3S_P_2</strain>
    </source>
</reference>
<name>A0ABT8JSS9_9BACL</name>
<dbReference type="RefSeq" id="WP_301242744.1">
    <property type="nucleotide sequence ID" value="NZ_JAROCC010000004.1"/>
</dbReference>
<dbReference type="PROSITE" id="PS51257">
    <property type="entry name" value="PROKAR_LIPOPROTEIN"/>
    <property type="match status" value="1"/>
</dbReference>
<dbReference type="EMBL" id="JAROCC010000004">
    <property type="protein sequence ID" value="MDN4607199.1"/>
    <property type="molecule type" value="Genomic_DNA"/>
</dbReference>
<dbReference type="Proteomes" id="UP001175097">
    <property type="component" value="Unassembled WGS sequence"/>
</dbReference>
<proteinExistence type="predicted"/>
<protein>
    <recommendedName>
        <fullName evidence="3">Lipoprotein</fullName>
    </recommendedName>
</protein>
<organism evidence="1 2">
    <name type="scientific">Sporosarcina highlanderae</name>
    <dbReference type="NCBI Taxonomy" id="3035916"/>
    <lineage>
        <taxon>Bacteria</taxon>
        <taxon>Bacillati</taxon>
        <taxon>Bacillota</taxon>
        <taxon>Bacilli</taxon>
        <taxon>Bacillales</taxon>
        <taxon>Caryophanaceae</taxon>
        <taxon>Sporosarcina</taxon>
    </lineage>
</organism>
<gene>
    <name evidence="1" type="ORF">P5G49_06845</name>
</gene>
<keyword evidence="2" id="KW-1185">Reference proteome</keyword>
<evidence type="ECO:0008006" key="3">
    <source>
        <dbReference type="Google" id="ProtNLM"/>
    </source>
</evidence>